<evidence type="ECO:0000313" key="1">
    <source>
        <dbReference type="EMBL" id="GAI87948.1"/>
    </source>
</evidence>
<dbReference type="AlphaFoldDB" id="X1S4Y6"/>
<accession>X1S4Y6</accession>
<name>X1S4Y6_9ZZZZ</name>
<reference evidence="1" key="1">
    <citation type="journal article" date="2014" name="Front. Microbiol.">
        <title>High frequency of phylogenetically diverse reductive dehalogenase-homologous genes in deep subseafloor sedimentary metagenomes.</title>
        <authorList>
            <person name="Kawai M."/>
            <person name="Futagami T."/>
            <person name="Toyoda A."/>
            <person name="Takaki Y."/>
            <person name="Nishi S."/>
            <person name="Hori S."/>
            <person name="Arai W."/>
            <person name="Tsubouchi T."/>
            <person name="Morono Y."/>
            <person name="Uchiyama I."/>
            <person name="Ito T."/>
            <person name="Fujiyama A."/>
            <person name="Inagaki F."/>
            <person name="Takami H."/>
        </authorList>
    </citation>
    <scope>NUCLEOTIDE SEQUENCE</scope>
    <source>
        <strain evidence="1">Expedition CK06-06</strain>
    </source>
</reference>
<comment type="caution">
    <text evidence="1">The sequence shown here is derived from an EMBL/GenBank/DDBJ whole genome shotgun (WGS) entry which is preliminary data.</text>
</comment>
<dbReference type="EMBL" id="BARW01007563">
    <property type="protein sequence ID" value="GAI87948.1"/>
    <property type="molecule type" value="Genomic_DNA"/>
</dbReference>
<gene>
    <name evidence="1" type="ORF">S12H4_15712</name>
</gene>
<sequence length="194" mass="22271">MKKSQIIGLVLLSTFILIQVSLPTICFENNCPESPSFVTNFPANSNELMLHSNGDYIIFHNMEVKIQLDFTLHVASTLVIENSENFTIDYFQYVINDSISNVFVSDPIDSLEFSWNIFEDSSVLNITMRYPLLEGQKYVITIAYFLTNLQPFLVEEPSEFYTLEYAIFHYLTTQKFDLEISLPLGYGLITSESP</sequence>
<organism evidence="1">
    <name type="scientific">marine sediment metagenome</name>
    <dbReference type="NCBI Taxonomy" id="412755"/>
    <lineage>
        <taxon>unclassified sequences</taxon>
        <taxon>metagenomes</taxon>
        <taxon>ecological metagenomes</taxon>
    </lineage>
</organism>
<feature type="non-terminal residue" evidence="1">
    <location>
        <position position="194"/>
    </location>
</feature>
<proteinExistence type="predicted"/>
<protein>
    <submittedName>
        <fullName evidence="1">Uncharacterized protein</fullName>
    </submittedName>
</protein>